<keyword evidence="5" id="KW-0325">Glycoprotein</keyword>
<dbReference type="PANTHER" id="PTHR36575">
    <property type="entry name" value="BINDING PROTEIN, PUTATIVE (AFU_ORTHOLOGUE AFUA_1G14430)-RELATED"/>
    <property type="match status" value="1"/>
</dbReference>
<feature type="region of interest" description="Disordered" evidence="7">
    <location>
        <begin position="164"/>
        <end position="184"/>
    </location>
</feature>
<evidence type="ECO:0000256" key="4">
    <source>
        <dbReference type="ARBA" id="ARBA00023157"/>
    </source>
</evidence>
<keyword evidence="8" id="KW-0732">Signal</keyword>
<evidence type="ECO:0000313" key="11">
    <source>
        <dbReference type="Proteomes" id="UP000054560"/>
    </source>
</evidence>
<dbReference type="Proteomes" id="UP000054560">
    <property type="component" value="Unassembled WGS sequence"/>
</dbReference>
<dbReference type="AlphaFoldDB" id="A0A0L0FNF6"/>
<feature type="signal peptide" evidence="8">
    <location>
        <begin position="1"/>
        <end position="18"/>
    </location>
</feature>
<dbReference type="GeneID" id="25910048"/>
<name>A0A0L0FNF6_9EUKA</name>
<dbReference type="GO" id="GO:0046872">
    <property type="term" value="F:metal ion binding"/>
    <property type="evidence" value="ECO:0007669"/>
    <property type="project" value="UniProtKB-KW"/>
</dbReference>
<organism evidence="10 11">
    <name type="scientific">Sphaeroforma arctica JP610</name>
    <dbReference type="NCBI Taxonomy" id="667725"/>
    <lineage>
        <taxon>Eukaryota</taxon>
        <taxon>Ichthyosporea</taxon>
        <taxon>Ichthyophonida</taxon>
        <taxon>Sphaeroforma</taxon>
    </lineage>
</organism>
<dbReference type="InterPro" id="IPR004302">
    <property type="entry name" value="Cellulose/chitin-bd_N"/>
</dbReference>
<evidence type="ECO:0000256" key="7">
    <source>
        <dbReference type="SAM" id="MobiDB-lite"/>
    </source>
</evidence>
<evidence type="ECO:0000256" key="8">
    <source>
        <dbReference type="SAM" id="SignalP"/>
    </source>
</evidence>
<dbReference type="RefSeq" id="XP_014151913.1">
    <property type="nucleotide sequence ID" value="XM_014296438.1"/>
</dbReference>
<dbReference type="InterPro" id="IPR052282">
    <property type="entry name" value="Starch-active_LPMO"/>
</dbReference>
<comment type="cofactor">
    <cofactor evidence="1">
        <name>Cu(2+)</name>
        <dbReference type="ChEBI" id="CHEBI:29036"/>
    </cofactor>
</comment>
<sequence length="242" mass="26806">MQIFKSLVLACAASLVYAHGFLRSPRARGGTSAGPSNAICGRGGTRAGSSVATFTQGGTIDVEWDITIRHNNGFVEVRICDGTLVSSSCLNENLMQLANGRGTRVNNVNVNSGESQPKRFSETYRLPAGLSCPGGCVLQWEWLAPGNQNYHGCSDITINPIGNNNNVNNDSQDEEDEMEEERSNPLELRCRDRVSERTCDRRDRELSFKKRCCRNSGRCPGYENSKCTSNFCCERYALNRFR</sequence>
<gene>
    <name evidence="10" type="ORF">SARC_09544</name>
</gene>
<feature type="chain" id="PRO_5005538880" description="Chitin-binding type-4 domain-containing protein" evidence="8">
    <location>
        <begin position="19"/>
        <end position="242"/>
    </location>
</feature>
<evidence type="ECO:0000313" key="10">
    <source>
        <dbReference type="EMBL" id="KNC78011.1"/>
    </source>
</evidence>
<dbReference type="OrthoDB" id="545243at2759"/>
<dbReference type="EMBL" id="KQ242578">
    <property type="protein sequence ID" value="KNC78011.1"/>
    <property type="molecule type" value="Genomic_DNA"/>
</dbReference>
<reference evidence="10 11" key="1">
    <citation type="submission" date="2011-02" db="EMBL/GenBank/DDBJ databases">
        <title>The Genome Sequence of Sphaeroforma arctica JP610.</title>
        <authorList>
            <consortium name="The Broad Institute Genome Sequencing Platform"/>
            <person name="Russ C."/>
            <person name="Cuomo C."/>
            <person name="Young S.K."/>
            <person name="Zeng Q."/>
            <person name="Gargeya S."/>
            <person name="Alvarado L."/>
            <person name="Berlin A."/>
            <person name="Chapman S.B."/>
            <person name="Chen Z."/>
            <person name="Freedman E."/>
            <person name="Gellesch M."/>
            <person name="Goldberg J."/>
            <person name="Griggs A."/>
            <person name="Gujja S."/>
            <person name="Heilman E."/>
            <person name="Heiman D."/>
            <person name="Howarth C."/>
            <person name="Mehta T."/>
            <person name="Neiman D."/>
            <person name="Pearson M."/>
            <person name="Roberts A."/>
            <person name="Saif S."/>
            <person name="Shea T."/>
            <person name="Shenoy N."/>
            <person name="Sisk P."/>
            <person name="Stolte C."/>
            <person name="Sykes S."/>
            <person name="White J."/>
            <person name="Yandava C."/>
            <person name="Burger G."/>
            <person name="Gray M.W."/>
            <person name="Holland P.W.H."/>
            <person name="King N."/>
            <person name="Lang F.B.F."/>
            <person name="Roger A.J."/>
            <person name="Ruiz-Trillo I."/>
            <person name="Haas B."/>
            <person name="Nusbaum C."/>
            <person name="Birren B."/>
        </authorList>
    </citation>
    <scope>NUCLEOTIDE SEQUENCE [LARGE SCALE GENOMIC DNA]</scope>
    <source>
        <strain evidence="10 11">JP610</strain>
    </source>
</reference>
<dbReference type="Gene3D" id="2.70.50.70">
    <property type="match status" value="1"/>
</dbReference>
<keyword evidence="2" id="KW-0479">Metal-binding</keyword>
<accession>A0A0L0FNF6</accession>
<protein>
    <recommendedName>
        <fullName evidence="9">Chitin-binding type-4 domain-containing protein</fullName>
    </recommendedName>
</protein>
<feature type="domain" description="Chitin-binding type-4" evidence="9">
    <location>
        <begin position="35"/>
        <end position="156"/>
    </location>
</feature>
<comment type="similarity">
    <text evidence="6">Belongs to the polysaccharide monooxygenase AA13 family.</text>
</comment>
<dbReference type="Pfam" id="PF03067">
    <property type="entry name" value="LPMO_10"/>
    <property type="match status" value="1"/>
</dbReference>
<evidence type="ECO:0000256" key="1">
    <source>
        <dbReference type="ARBA" id="ARBA00001973"/>
    </source>
</evidence>
<dbReference type="PANTHER" id="PTHR36575:SF2">
    <property type="entry name" value="CHITIN-BINDING TYPE-4 DOMAIN-CONTAINING PROTEIN-RELATED"/>
    <property type="match status" value="1"/>
</dbReference>
<proteinExistence type="inferred from homology"/>
<evidence type="ECO:0000259" key="9">
    <source>
        <dbReference type="Pfam" id="PF03067"/>
    </source>
</evidence>
<evidence type="ECO:0000256" key="2">
    <source>
        <dbReference type="ARBA" id="ARBA00022723"/>
    </source>
</evidence>
<keyword evidence="4" id="KW-1015">Disulfide bond</keyword>
<evidence type="ECO:0000256" key="3">
    <source>
        <dbReference type="ARBA" id="ARBA00023008"/>
    </source>
</evidence>
<feature type="compositionally biased region" description="Acidic residues" evidence="7">
    <location>
        <begin position="171"/>
        <end position="180"/>
    </location>
</feature>
<evidence type="ECO:0000256" key="6">
    <source>
        <dbReference type="ARBA" id="ARBA00034311"/>
    </source>
</evidence>
<keyword evidence="11" id="KW-1185">Reference proteome</keyword>
<keyword evidence="3" id="KW-0186">Copper</keyword>
<evidence type="ECO:0000256" key="5">
    <source>
        <dbReference type="ARBA" id="ARBA00023180"/>
    </source>
</evidence>